<protein>
    <submittedName>
        <fullName evidence="2">Uncharacterized protein</fullName>
    </submittedName>
</protein>
<feature type="compositionally biased region" description="Low complexity" evidence="1">
    <location>
        <begin position="95"/>
        <end position="109"/>
    </location>
</feature>
<comment type="caution">
    <text evidence="2">The sequence shown here is derived from an EMBL/GenBank/DDBJ whole genome shotgun (WGS) entry which is preliminary data.</text>
</comment>
<reference evidence="2" key="1">
    <citation type="submission" date="2020-01" db="EMBL/GenBank/DDBJ databases">
        <authorList>
            <person name="Mishra B."/>
        </authorList>
    </citation>
    <scope>NUCLEOTIDE SEQUENCE [LARGE SCALE GENOMIC DNA]</scope>
</reference>
<dbReference type="Proteomes" id="UP000467841">
    <property type="component" value="Unassembled WGS sequence"/>
</dbReference>
<evidence type="ECO:0000313" key="2">
    <source>
        <dbReference type="EMBL" id="CAA7057542.1"/>
    </source>
</evidence>
<feature type="region of interest" description="Disordered" evidence="1">
    <location>
        <begin position="88"/>
        <end position="109"/>
    </location>
</feature>
<gene>
    <name evidence="2" type="ORF">MERR_LOCUS44778</name>
</gene>
<sequence>MSVGQQGHFMTFFCSRSMRPPLLLSRSCVTPANVASKHALAEVNLRHLSISVLVDLSRSSDSDFTADWSSPPSRFAIKVRRIGRLSLSLSPPQPARTRSPPSSPPVVSAAAITDGSYCSRRLNHRRPRF</sequence>
<name>A0A6D2KWB3_9BRAS</name>
<organism evidence="2 3">
    <name type="scientific">Microthlaspi erraticum</name>
    <dbReference type="NCBI Taxonomy" id="1685480"/>
    <lineage>
        <taxon>Eukaryota</taxon>
        <taxon>Viridiplantae</taxon>
        <taxon>Streptophyta</taxon>
        <taxon>Embryophyta</taxon>
        <taxon>Tracheophyta</taxon>
        <taxon>Spermatophyta</taxon>
        <taxon>Magnoliopsida</taxon>
        <taxon>eudicotyledons</taxon>
        <taxon>Gunneridae</taxon>
        <taxon>Pentapetalae</taxon>
        <taxon>rosids</taxon>
        <taxon>malvids</taxon>
        <taxon>Brassicales</taxon>
        <taxon>Brassicaceae</taxon>
        <taxon>Coluteocarpeae</taxon>
        <taxon>Microthlaspi</taxon>
    </lineage>
</organism>
<evidence type="ECO:0000256" key="1">
    <source>
        <dbReference type="SAM" id="MobiDB-lite"/>
    </source>
</evidence>
<evidence type="ECO:0000313" key="3">
    <source>
        <dbReference type="Proteomes" id="UP000467841"/>
    </source>
</evidence>
<dbReference type="AlphaFoldDB" id="A0A6D2KWB3"/>
<dbReference type="EMBL" id="CACVBM020001695">
    <property type="protein sequence ID" value="CAA7057542.1"/>
    <property type="molecule type" value="Genomic_DNA"/>
</dbReference>
<proteinExistence type="predicted"/>
<keyword evidence="3" id="KW-1185">Reference proteome</keyword>
<accession>A0A6D2KWB3</accession>